<dbReference type="PANTHER" id="PTHR47186">
    <property type="entry name" value="LEUCINE-RICH REPEAT-CONTAINING PROTEIN 57"/>
    <property type="match status" value="1"/>
</dbReference>
<protein>
    <recommendedName>
        <fullName evidence="1">R13L1/DRL21-like LRR repeat region domain-containing protein</fullName>
    </recommendedName>
</protein>
<reference evidence="2" key="3">
    <citation type="submission" date="2018-07" db="EMBL/GenBank/DDBJ databases">
        <title>WGS assembly of Glycine max.</title>
        <authorList>
            <person name="Schmutz J."/>
            <person name="Cannon S."/>
            <person name="Schlueter J."/>
            <person name="Ma J."/>
            <person name="Mitros T."/>
            <person name="Nelson W."/>
            <person name="Hyten D."/>
            <person name="Song Q."/>
            <person name="Thelen J."/>
            <person name="Cheng J."/>
            <person name="Xu D."/>
            <person name="Hellsten U."/>
            <person name="May G."/>
            <person name="Yu Y."/>
            <person name="Sakurai T."/>
            <person name="Umezawa T."/>
            <person name="Bhattacharyya M."/>
            <person name="Sandhu D."/>
            <person name="Valliyodan B."/>
            <person name="Lindquist E."/>
            <person name="Peto M."/>
            <person name="Grant D."/>
            <person name="Shu S."/>
            <person name="Goodstein D."/>
            <person name="Barry K."/>
            <person name="Futrell-Griggs M."/>
            <person name="Abernathy B."/>
            <person name="Du J."/>
            <person name="Tian Z."/>
            <person name="Zhu L."/>
            <person name="Gill N."/>
            <person name="Joshi T."/>
            <person name="Libault M."/>
            <person name="Sethuraman A."/>
            <person name="Zhang X."/>
            <person name="Shinozaki K."/>
            <person name="Nguyen H."/>
            <person name="Wing R."/>
            <person name="Cregan P."/>
            <person name="Specht J."/>
            <person name="Grimwood J."/>
            <person name="Rokhsar D."/>
            <person name="Stacey G."/>
            <person name="Shoemaker R."/>
            <person name="Jackson S."/>
        </authorList>
    </citation>
    <scope>NUCLEOTIDE SEQUENCE</scope>
    <source>
        <tissue evidence="2">Callus</tissue>
    </source>
</reference>
<dbReference type="PANTHER" id="PTHR47186:SF3">
    <property type="entry name" value="OS09G0267800 PROTEIN"/>
    <property type="match status" value="1"/>
</dbReference>
<accession>A0A0R0I2I9</accession>
<dbReference type="GO" id="GO:0035556">
    <property type="term" value="P:intracellular signal transduction"/>
    <property type="evidence" value="ECO:0000318"/>
    <property type="project" value="GO_Central"/>
</dbReference>
<proteinExistence type="predicted"/>
<evidence type="ECO:0000313" key="2">
    <source>
        <dbReference type="EMBL" id="KRH36733.1"/>
    </source>
</evidence>
<dbReference type="Proteomes" id="UP000008827">
    <property type="component" value="Chromosome 9"/>
</dbReference>
<dbReference type="InterPro" id="IPR056789">
    <property type="entry name" value="LRR_R13L1-DRL21"/>
</dbReference>
<organism evidence="2">
    <name type="scientific">Glycine max</name>
    <name type="common">Soybean</name>
    <name type="synonym">Glycine hispida</name>
    <dbReference type="NCBI Taxonomy" id="3847"/>
    <lineage>
        <taxon>Eukaryota</taxon>
        <taxon>Viridiplantae</taxon>
        <taxon>Streptophyta</taxon>
        <taxon>Embryophyta</taxon>
        <taxon>Tracheophyta</taxon>
        <taxon>Spermatophyta</taxon>
        <taxon>Magnoliopsida</taxon>
        <taxon>eudicotyledons</taxon>
        <taxon>Gunneridae</taxon>
        <taxon>Pentapetalae</taxon>
        <taxon>rosids</taxon>
        <taxon>fabids</taxon>
        <taxon>Fabales</taxon>
        <taxon>Fabaceae</taxon>
        <taxon>Papilionoideae</taxon>
        <taxon>50 kb inversion clade</taxon>
        <taxon>NPAAA clade</taxon>
        <taxon>indigoferoid/millettioid clade</taxon>
        <taxon>Phaseoleae</taxon>
        <taxon>Glycine</taxon>
        <taxon>Glycine subgen. Soja</taxon>
    </lineage>
</organism>
<feature type="domain" description="R13L1/DRL21-like LRR repeat region" evidence="1">
    <location>
        <begin position="218"/>
        <end position="340"/>
    </location>
</feature>
<reference evidence="3" key="2">
    <citation type="submission" date="2018-02" db="UniProtKB">
        <authorList>
            <consortium name="EnsemblPlants"/>
        </authorList>
    </citation>
    <scope>IDENTIFICATION</scope>
    <source>
        <strain evidence="3">Williams 82</strain>
    </source>
</reference>
<dbReference type="Pfam" id="PF25019">
    <property type="entry name" value="LRR_R13L1-DRL21"/>
    <property type="match status" value="1"/>
</dbReference>
<dbReference type="OMA" id="WISECRV"/>
<evidence type="ECO:0000259" key="1">
    <source>
        <dbReference type="Pfam" id="PF25019"/>
    </source>
</evidence>
<reference evidence="2 3" key="1">
    <citation type="journal article" date="2010" name="Nature">
        <title>Genome sequence of the palaeopolyploid soybean.</title>
        <authorList>
            <person name="Schmutz J."/>
            <person name="Cannon S.B."/>
            <person name="Schlueter J."/>
            <person name="Ma J."/>
            <person name="Mitros T."/>
            <person name="Nelson W."/>
            <person name="Hyten D.L."/>
            <person name="Song Q."/>
            <person name="Thelen J.J."/>
            <person name="Cheng J."/>
            <person name="Xu D."/>
            <person name="Hellsten U."/>
            <person name="May G.D."/>
            <person name="Yu Y."/>
            <person name="Sakurai T."/>
            <person name="Umezawa T."/>
            <person name="Bhattacharyya M.K."/>
            <person name="Sandhu D."/>
            <person name="Valliyodan B."/>
            <person name="Lindquist E."/>
            <person name="Peto M."/>
            <person name="Grant D."/>
            <person name="Shu S."/>
            <person name="Goodstein D."/>
            <person name="Barry K."/>
            <person name="Futrell-Griggs M."/>
            <person name="Abernathy B."/>
            <person name="Du J."/>
            <person name="Tian Z."/>
            <person name="Zhu L."/>
            <person name="Gill N."/>
            <person name="Joshi T."/>
            <person name="Libault M."/>
            <person name="Sethuraman A."/>
            <person name="Zhang X.-C."/>
            <person name="Shinozaki K."/>
            <person name="Nguyen H.T."/>
            <person name="Wing R.A."/>
            <person name="Cregan P."/>
            <person name="Specht J."/>
            <person name="Grimwood J."/>
            <person name="Rokhsar D."/>
            <person name="Stacey G."/>
            <person name="Shoemaker R.C."/>
            <person name="Jackson S.A."/>
        </authorList>
    </citation>
    <scope>NUCLEOTIDE SEQUENCE</scope>
    <source>
        <strain evidence="3">cv. Williams 82</strain>
        <tissue evidence="2">Callus</tissue>
    </source>
</reference>
<keyword evidence="4" id="KW-1185">Reference proteome</keyword>
<dbReference type="SMR" id="A0A0R0I2I9"/>
<evidence type="ECO:0000313" key="3">
    <source>
        <dbReference type="EnsemblPlants" id="KRH36733"/>
    </source>
</evidence>
<dbReference type="Gene3D" id="3.80.10.10">
    <property type="entry name" value="Ribonuclease Inhibitor"/>
    <property type="match status" value="2"/>
</dbReference>
<evidence type="ECO:0000313" key="4">
    <source>
        <dbReference type="Proteomes" id="UP000008827"/>
    </source>
</evidence>
<dbReference type="AlphaFoldDB" id="A0A0R0I2I9"/>
<dbReference type="InParanoid" id="A0A0R0I2I9"/>
<dbReference type="InterPro" id="IPR032675">
    <property type="entry name" value="LRR_dom_sf"/>
</dbReference>
<dbReference type="Gramene" id="KRH36733">
    <property type="protein sequence ID" value="KRH36733"/>
    <property type="gene ID" value="GLYMA_09G020600"/>
</dbReference>
<gene>
    <name evidence="2" type="ORF">GLYMA_09G020600</name>
</gene>
<dbReference type="EnsemblPlants" id="KRH36733">
    <property type="protein sequence ID" value="KRH36733"/>
    <property type="gene ID" value="GLYMA_09G020600"/>
</dbReference>
<dbReference type="SUPFAM" id="SSF52058">
    <property type="entry name" value="L domain-like"/>
    <property type="match status" value="1"/>
</dbReference>
<dbReference type="EMBL" id="CM000842">
    <property type="protein sequence ID" value="KRH36733.1"/>
    <property type="molecule type" value="Genomic_DNA"/>
</dbReference>
<sequence length="541" mass="62144">MAESTRSKVKSDRLVDAITKLTTHQLSLSETQHSMTLKLDELIHKLHTPDSPANFLRDIAEIKIQQQVSDNWEWSADPEGHYSTRSAYDLIGEEVRDSNVCCITVDNHITILPKRVDHLSDHRSMRNLFEESVNSVHLRLVKSLRTYILSDHYGDQLSPHSNVLKCHSLEVLDFVKRQNLSSSIGLLKHLRLPPQIGKLTFLRILTKFFVDKKRGFRLEELGPLKLKGDLDIKHLGNVKSVKDAEKANMSSKQLNNLLLSWDKNEESESQENVEEILEVLHPDTQQLWRLDVEGYKGFHFPQWISSSPLKHLMLKDCENCLQLSPIAKLPSLKTLRILNMIHVEYLYEESYDGEVVFRALEDLSLCRLPKLKRLSREDGENMFPCLSILEIDGCDRFLGEEVFLHRLHSLTLINCGKINVSAGFNCLEKLWISECRVESLQALQDMTSLKELRLRNLPKLETLPDCFGNLPLLHTLSIFFCSKLTCLPMSLSFSGLHQLTIFGCHSELEKRYEKETGEDWPNIAHIPHISVGSNLYDHISD</sequence>
<name>A0A0R0I2I9_SOYBN</name>